<evidence type="ECO:0000256" key="2">
    <source>
        <dbReference type="RuleBase" id="RU003476"/>
    </source>
</evidence>
<dbReference type="OrthoDB" id="10249920at2759"/>
<organism evidence="4 5">
    <name type="scientific">Pycnococcus provasolii</name>
    <dbReference type="NCBI Taxonomy" id="41880"/>
    <lineage>
        <taxon>Eukaryota</taxon>
        <taxon>Viridiplantae</taxon>
        <taxon>Chlorophyta</taxon>
        <taxon>Pseudoscourfieldiophyceae</taxon>
        <taxon>Pseudoscourfieldiales</taxon>
        <taxon>Pycnococcaceae</taxon>
        <taxon>Pycnococcus</taxon>
    </lineage>
</organism>
<dbReference type="AlphaFoldDB" id="A0A830H8W4"/>
<dbReference type="EMBL" id="BNJQ01000006">
    <property type="protein sequence ID" value="GHP03696.1"/>
    <property type="molecule type" value="Genomic_DNA"/>
</dbReference>
<dbReference type="InterPro" id="IPR000086">
    <property type="entry name" value="NUDIX_hydrolase_dom"/>
</dbReference>
<protein>
    <recommendedName>
        <fullName evidence="3">Nudix hydrolase domain-containing protein</fullName>
    </recommendedName>
</protein>
<comment type="caution">
    <text evidence="4">The sequence shown here is derived from an EMBL/GenBank/DDBJ whole genome shotgun (WGS) entry which is preliminary data.</text>
</comment>
<dbReference type="GO" id="GO:0006753">
    <property type="term" value="P:nucleoside phosphate metabolic process"/>
    <property type="evidence" value="ECO:0007669"/>
    <property type="project" value="TreeGrafter"/>
</dbReference>
<dbReference type="PRINTS" id="PR00502">
    <property type="entry name" value="NUDIXFAMILY"/>
</dbReference>
<feature type="domain" description="Nudix hydrolase" evidence="3">
    <location>
        <begin position="52"/>
        <end position="193"/>
    </location>
</feature>
<accession>A0A830H8W4</accession>
<comment type="similarity">
    <text evidence="2">Belongs to the Nudix hydrolase family.</text>
</comment>
<evidence type="ECO:0000313" key="4">
    <source>
        <dbReference type="EMBL" id="GHP03696.1"/>
    </source>
</evidence>
<dbReference type="Gene3D" id="3.90.79.10">
    <property type="entry name" value="Nucleoside Triphosphate Pyrophosphohydrolase"/>
    <property type="match status" value="1"/>
</dbReference>
<dbReference type="Pfam" id="PF00293">
    <property type="entry name" value="NUDIX"/>
    <property type="match status" value="1"/>
</dbReference>
<dbReference type="InterPro" id="IPR015797">
    <property type="entry name" value="NUDIX_hydrolase-like_dom_sf"/>
</dbReference>
<dbReference type="CDD" id="cd18888">
    <property type="entry name" value="NUDIX_ADPRase_Nudt5"/>
    <property type="match status" value="1"/>
</dbReference>
<proteinExistence type="inferred from homology"/>
<reference evidence="4" key="1">
    <citation type="submission" date="2020-10" db="EMBL/GenBank/DDBJ databases">
        <title>Unveiling of a novel bifunctional photoreceptor, Dualchrome1, isolated from a cosmopolitan green alga.</title>
        <authorList>
            <person name="Suzuki S."/>
            <person name="Kawachi M."/>
        </authorList>
    </citation>
    <scope>NUCLEOTIDE SEQUENCE</scope>
    <source>
        <strain evidence="4">NIES 2893</strain>
    </source>
</reference>
<gene>
    <name evidence="4" type="ORF">PPROV_000245100</name>
</gene>
<dbReference type="InterPro" id="IPR020476">
    <property type="entry name" value="Nudix_hydrolase"/>
</dbReference>
<keyword evidence="1 2" id="KW-0378">Hydrolase</keyword>
<dbReference type="GO" id="GO:0016462">
    <property type="term" value="F:pyrophosphatase activity"/>
    <property type="evidence" value="ECO:0007669"/>
    <property type="project" value="UniProtKB-ARBA"/>
</dbReference>
<name>A0A830H8W4_9CHLO</name>
<dbReference type="Proteomes" id="UP000660262">
    <property type="component" value="Unassembled WGS sequence"/>
</dbReference>
<dbReference type="InterPro" id="IPR020084">
    <property type="entry name" value="NUDIX_hydrolase_CS"/>
</dbReference>
<dbReference type="PROSITE" id="PS00893">
    <property type="entry name" value="NUDIX_BOX"/>
    <property type="match status" value="1"/>
</dbReference>
<evidence type="ECO:0000259" key="3">
    <source>
        <dbReference type="PROSITE" id="PS51462"/>
    </source>
</evidence>
<dbReference type="PANTHER" id="PTHR11839:SF1">
    <property type="entry name" value="ADP-SUGAR PYROPHOSPHATASE"/>
    <property type="match status" value="1"/>
</dbReference>
<evidence type="ECO:0000313" key="5">
    <source>
        <dbReference type="Proteomes" id="UP000660262"/>
    </source>
</evidence>
<sequence>MGTTSSTESAQTVLERTVVASTRWLSLVTLTYRDAKGESRKWDLVSRTTKRSPTAADAVAIFVKLRGAGKEASTMLVRQFRPPVNAYTLELPAGLIDEGETPAQAALRELLEETGYTGTVDDVSPALAMSPGLTDETIHLVQVSVDLDAAVNANPKQALEDTEDIEVSMVSLRDLKQTLTNHAEGGGVVFAALWWLAMDAK</sequence>
<dbReference type="GO" id="GO:0019693">
    <property type="term" value="P:ribose phosphate metabolic process"/>
    <property type="evidence" value="ECO:0007669"/>
    <property type="project" value="TreeGrafter"/>
</dbReference>
<evidence type="ECO:0000256" key="1">
    <source>
        <dbReference type="ARBA" id="ARBA00022801"/>
    </source>
</evidence>
<dbReference type="PANTHER" id="PTHR11839">
    <property type="entry name" value="UDP/ADP-SUGAR PYROPHOSPHATASE"/>
    <property type="match status" value="1"/>
</dbReference>
<keyword evidence="5" id="KW-1185">Reference proteome</keyword>
<dbReference type="SUPFAM" id="SSF55811">
    <property type="entry name" value="Nudix"/>
    <property type="match status" value="1"/>
</dbReference>
<dbReference type="PROSITE" id="PS51462">
    <property type="entry name" value="NUDIX"/>
    <property type="match status" value="1"/>
</dbReference>